<keyword evidence="7" id="KW-0175">Coiled coil</keyword>
<feature type="domain" description="Methyl-accepting transducer" evidence="9">
    <location>
        <begin position="276"/>
        <end position="512"/>
    </location>
</feature>
<dbReference type="Proteomes" id="UP000450917">
    <property type="component" value="Unassembled WGS sequence"/>
</dbReference>
<organism evidence="11 12">
    <name type="scientific">Paenibacillus validus</name>
    <dbReference type="NCBI Taxonomy" id="44253"/>
    <lineage>
        <taxon>Bacteria</taxon>
        <taxon>Bacillati</taxon>
        <taxon>Bacillota</taxon>
        <taxon>Bacilli</taxon>
        <taxon>Bacillales</taxon>
        <taxon>Paenibacillaceae</taxon>
        <taxon>Paenibacillus</taxon>
    </lineage>
</organism>
<accession>A0A7X2Z879</accession>
<keyword evidence="8" id="KW-0812">Transmembrane</keyword>
<sequence>MRISILQKLLAGFLVIAVIAGCAGTMYYLSLNRIDQSLSNILDRHAVMKSYADNLKYYATTQNGNLNAYLLTKDAFFKTDFSNTNARMDELFAQMKSALADPAMLEQLEYTIKLNKQYKEKVDRIFGLPKDQLESAVQEAKTGILPLGVVIVKFAGQLSDKQDQLMNAEKAASQTVITDIRRLVISVSVINLVLALIIGYFISRMISKPLRQLSETAKSISGGDLAIADVQATRRDELGQLAEAFNQMKNNLHHLVVEINRGAGEVIAVSKEVSEGTEQTGKAAEHVAEIMTHLSESTENQVQSVESSLQAVYDMASDIRRIDQSSQHAMGIAGNALEKAVEGDREINGITNQMETIQKLMSQLEHTMQTLRARSREIDDINKVISSIATQTNLLSLNAGIEAARAGEHGRGFAVITSEIRKLSQQTNDSAGRVTELVTGIQTETMFAVQSVEEMVVEVSRGINASTAVGDLFGGIRDLVQDTTEQIRDVSESLRHLSNHSEKIVQSVEQISGFSETIATGTQSVTAVTEEQLAFLQQNTAHANTLYAMAEKLHRTVHQFRV</sequence>
<feature type="transmembrane region" description="Helical" evidence="8">
    <location>
        <begin position="9"/>
        <end position="29"/>
    </location>
</feature>
<dbReference type="Gene3D" id="1.10.287.950">
    <property type="entry name" value="Methyl-accepting chemotaxis protein"/>
    <property type="match status" value="1"/>
</dbReference>
<comment type="subcellular location">
    <subcellularLocation>
        <location evidence="1">Cell membrane</location>
    </subcellularLocation>
</comment>
<dbReference type="PROSITE" id="PS51257">
    <property type="entry name" value="PROKAR_LIPOPROTEIN"/>
    <property type="match status" value="1"/>
</dbReference>
<dbReference type="CDD" id="cd06225">
    <property type="entry name" value="HAMP"/>
    <property type="match status" value="1"/>
</dbReference>
<gene>
    <name evidence="11" type="ORF">GNP93_05540</name>
</gene>
<dbReference type="SUPFAM" id="SSF58104">
    <property type="entry name" value="Methyl-accepting chemotaxis protein (MCP) signaling domain"/>
    <property type="match status" value="1"/>
</dbReference>
<dbReference type="PANTHER" id="PTHR32089">
    <property type="entry name" value="METHYL-ACCEPTING CHEMOTAXIS PROTEIN MCPB"/>
    <property type="match status" value="1"/>
</dbReference>
<evidence type="ECO:0000256" key="5">
    <source>
        <dbReference type="ARBA" id="ARBA00029447"/>
    </source>
</evidence>
<dbReference type="AlphaFoldDB" id="A0A7X2Z879"/>
<dbReference type="Pfam" id="PF00672">
    <property type="entry name" value="HAMP"/>
    <property type="match status" value="1"/>
</dbReference>
<reference evidence="11 12" key="1">
    <citation type="submission" date="2019-11" db="EMBL/GenBank/DDBJ databases">
        <title>Draft genome sequences of five Paenibacillus species of dairy origin.</title>
        <authorList>
            <person name="Olajide A.M."/>
            <person name="Chen S."/>
            <person name="Lapointe G."/>
        </authorList>
    </citation>
    <scope>NUCLEOTIDE SEQUENCE [LARGE SCALE GENOMIC DNA]</scope>
    <source>
        <strain evidence="11 12">2CS3</strain>
    </source>
</reference>
<dbReference type="SMART" id="SM00283">
    <property type="entry name" value="MA"/>
    <property type="match status" value="1"/>
</dbReference>
<evidence type="ECO:0000256" key="8">
    <source>
        <dbReference type="SAM" id="Phobius"/>
    </source>
</evidence>
<dbReference type="CDD" id="cd11386">
    <property type="entry name" value="MCP_signal"/>
    <property type="match status" value="1"/>
</dbReference>
<keyword evidence="4 6" id="KW-0807">Transducer</keyword>
<dbReference type="SMART" id="SM00304">
    <property type="entry name" value="HAMP"/>
    <property type="match status" value="1"/>
</dbReference>
<dbReference type="GO" id="GO:0007165">
    <property type="term" value="P:signal transduction"/>
    <property type="evidence" value="ECO:0007669"/>
    <property type="project" value="UniProtKB-KW"/>
</dbReference>
<keyword evidence="2" id="KW-1003">Cell membrane</keyword>
<dbReference type="EMBL" id="WNZX01000003">
    <property type="protein sequence ID" value="MUG70140.1"/>
    <property type="molecule type" value="Genomic_DNA"/>
</dbReference>
<dbReference type="InterPro" id="IPR003660">
    <property type="entry name" value="HAMP_dom"/>
</dbReference>
<keyword evidence="8" id="KW-1133">Transmembrane helix</keyword>
<dbReference type="GO" id="GO:0004888">
    <property type="term" value="F:transmembrane signaling receptor activity"/>
    <property type="evidence" value="ECO:0007669"/>
    <property type="project" value="InterPro"/>
</dbReference>
<protein>
    <submittedName>
        <fullName evidence="11">HAMP domain-containing protein</fullName>
    </submittedName>
</protein>
<dbReference type="PROSITE" id="PS50111">
    <property type="entry name" value="CHEMOTAXIS_TRANSDUC_2"/>
    <property type="match status" value="1"/>
</dbReference>
<evidence type="ECO:0000313" key="11">
    <source>
        <dbReference type="EMBL" id="MUG70140.1"/>
    </source>
</evidence>
<evidence type="ECO:0000256" key="3">
    <source>
        <dbReference type="ARBA" id="ARBA00023136"/>
    </source>
</evidence>
<dbReference type="InterPro" id="IPR004089">
    <property type="entry name" value="MCPsignal_dom"/>
</dbReference>
<evidence type="ECO:0000259" key="10">
    <source>
        <dbReference type="PROSITE" id="PS50885"/>
    </source>
</evidence>
<comment type="caution">
    <text evidence="11">The sequence shown here is derived from an EMBL/GenBank/DDBJ whole genome shotgun (WGS) entry which is preliminary data.</text>
</comment>
<feature type="transmembrane region" description="Helical" evidence="8">
    <location>
        <begin position="183"/>
        <end position="202"/>
    </location>
</feature>
<evidence type="ECO:0000256" key="7">
    <source>
        <dbReference type="SAM" id="Coils"/>
    </source>
</evidence>
<dbReference type="RefSeq" id="WP_155614207.1">
    <property type="nucleotide sequence ID" value="NZ_WNZX01000003.1"/>
</dbReference>
<feature type="domain" description="HAMP" evidence="10">
    <location>
        <begin position="204"/>
        <end position="257"/>
    </location>
</feature>
<dbReference type="Pfam" id="PF00015">
    <property type="entry name" value="MCPsignal"/>
    <property type="match status" value="1"/>
</dbReference>
<keyword evidence="3 8" id="KW-0472">Membrane</keyword>
<name>A0A7X2Z879_9BACL</name>
<evidence type="ECO:0000256" key="2">
    <source>
        <dbReference type="ARBA" id="ARBA00022475"/>
    </source>
</evidence>
<keyword evidence="12" id="KW-1185">Reference proteome</keyword>
<dbReference type="PROSITE" id="PS50885">
    <property type="entry name" value="HAMP"/>
    <property type="match status" value="1"/>
</dbReference>
<dbReference type="PRINTS" id="PR00260">
    <property type="entry name" value="CHEMTRNSDUCR"/>
</dbReference>
<feature type="coiled-coil region" evidence="7">
    <location>
        <begin position="347"/>
        <end position="374"/>
    </location>
</feature>
<comment type="similarity">
    <text evidence="5">Belongs to the methyl-accepting chemotaxis (MCP) protein family.</text>
</comment>
<dbReference type="GO" id="GO:0006935">
    <property type="term" value="P:chemotaxis"/>
    <property type="evidence" value="ECO:0007669"/>
    <property type="project" value="InterPro"/>
</dbReference>
<evidence type="ECO:0000256" key="6">
    <source>
        <dbReference type="PROSITE-ProRule" id="PRU00284"/>
    </source>
</evidence>
<dbReference type="PANTHER" id="PTHR32089:SF112">
    <property type="entry name" value="LYSOZYME-LIKE PROTEIN-RELATED"/>
    <property type="match status" value="1"/>
</dbReference>
<evidence type="ECO:0000256" key="1">
    <source>
        <dbReference type="ARBA" id="ARBA00004236"/>
    </source>
</evidence>
<dbReference type="InterPro" id="IPR004090">
    <property type="entry name" value="Chemotax_Me-accpt_rcpt"/>
</dbReference>
<evidence type="ECO:0000256" key="4">
    <source>
        <dbReference type="ARBA" id="ARBA00023224"/>
    </source>
</evidence>
<evidence type="ECO:0000313" key="12">
    <source>
        <dbReference type="Proteomes" id="UP000450917"/>
    </source>
</evidence>
<dbReference type="GO" id="GO:0005886">
    <property type="term" value="C:plasma membrane"/>
    <property type="evidence" value="ECO:0007669"/>
    <property type="project" value="UniProtKB-SubCell"/>
</dbReference>
<dbReference type="Gene3D" id="6.10.340.10">
    <property type="match status" value="1"/>
</dbReference>
<proteinExistence type="inferred from homology"/>
<evidence type="ECO:0000259" key="9">
    <source>
        <dbReference type="PROSITE" id="PS50111"/>
    </source>
</evidence>